<evidence type="ECO:0000313" key="17">
    <source>
        <dbReference type="EMBL" id="ABG12805.1"/>
    </source>
</evidence>
<organism evidence="17 18">
    <name type="scientific">Yersinia pestis bv. Antiqua (strain Antiqua)</name>
    <dbReference type="NCBI Taxonomy" id="360102"/>
    <lineage>
        <taxon>Bacteria</taxon>
        <taxon>Pseudomonadati</taxon>
        <taxon>Pseudomonadota</taxon>
        <taxon>Gammaproteobacteria</taxon>
        <taxon>Enterobacterales</taxon>
        <taxon>Yersiniaceae</taxon>
        <taxon>Yersinia</taxon>
    </lineage>
</organism>
<evidence type="ECO:0000256" key="3">
    <source>
        <dbReference type="ARBA" id="ARBA00004496"/>
    </source>
</evidence>
<evidence type="ECO:0000256" key="1">
    <source>
        <dbReference type="ARBA" id="ARBA00000024"/>
    </source>
</evidence>
<comment type="catalytic activity">
    <reaction evidence="1 15">
        <text>1-(5-phospho-beta-D-ribosyl)-5'-AMP + H2O = 1-(5-phospho-beta-D-ribosyl)-5-[(5-phospho-beta-D-ribosylamino)methylideneamino]imidazole-4-carboxamide</text>
        <dbReference type="Rhea" id="RHEA:20049"/>
        <dbReference type="ChEBI" id="CHEBI:15377"/>
        <dbReference type="ChEBI" id="CHEBI:58435"/>
        <dbReference type="ChEBI" id="CHEBI:59457"/>
        <dbReference type="EC" id="3.5.4.19"/>
    </reaction>
</comment>
<comment type="pathway">
    <text evidence="5 15">Amino-acid biosynthesis; L-histidine biosynthesis; L-histidine from 5-phospho-alpha-D-ribose 1-diphosphate: step 2/9.</text>
</comment>
<dbReference type="FunFam" id="1.10.287.1080:FF:000002">
    <property type="entry name" value="Histidine biosynthesis bifunctional protein HisIE"/>
    <property type="match status" value="1"/>
</dbReference>
<proteinExistence type="inferred from homology"/>
<evidence type="ECO:0000256" key="4">
    <source>
        <dbReference type="ARBA" id="ARBA00005169"/>
    </source>
</evidence>
<evidence type="ECO:0000256" key="7">
    <source>
        <dbReference type="ARBA" id="ARBA00008299"/>
    </source>
</evidence>
<dbReference type="RefSeq" id="WP_002211889.1">
    <property type="nucleotide sequence ID" value="NC_008150.1"/>
</dbReference>
<comment type="pathway">
    <text evidence="4 15">Amino-acid biosynthesis; L-histidine biosynthesis; L-histidine from 5-phospho-alpha-D-ribose 1-diphosphate: step 3/9.</text>
</comment>
<evidence type="ECO:0000256" key="11">
    <source>
        <dbReference type="ARBA" id="ARBA00022801"/>
    </source>
</evidence>
<dbReference type="GO" id="GO:0005524">
    <property type="term" value="F:ATP binding"/>
    <property type="evidence" value="ECO:0007669"/>
    <property type="project" value="UniProtKB-KW"/>
</dbReference>
<keyword evidence="13 15" id="KW-0368">Histidine biosynthesis</keyword>
<comment type="subcellular location">
    <subcellularLocation>
        <location evidence="3 15">Cytoplasm</location>
    </subcellularLocation>
</comment>
<evidence type="ECO:0000256" key="12">
    <source>
        <dbReference type="ARBA" id="ARBA00022840"/>
    </source>
</evidence>
<dbReference type="Proteomes" id="UP000001971">
    <property type="component" value="Chromosome"/>
</dbReference>
<evidence type="ECO:0000256" key="9">
    <source>
        <dbReference type="ARBA" id="ARBA00022605"/>
    </source>
</evidence>
<dbReference type="HAMAP" id="MF_01020">
    <property type="entry name" value="HisE"/>
    <property type="match status" value="1"/>
</dbReference>
<dbReference type="SUPFAM" id="SSF101386">
    <property type="entry name" value="all-alpha NTP pyrophosphatases"/>
    <property type="match status" value="1"/>
</dbReference>
<reference evidence="17 18" key="1">
    <citation type="journal article" date="2006" name="J. Bacteriol.">
        <title>Complete genome sequence of Yersinia pestis strains Antiqua and Nepal516: evidence of gene reduction in an emerging pathogen.</title>
        <authorList>
            <person name="Chain P.S."/>
            <person name="Hu P."/>
            <person name="Malfatti S.A."/>
            <person name="Radnedge L."/>
            <person name="Larimer F."/>
            <person name="Vergez L.M."/>
            <person name="Worsham P."/>
            <person name="Chu M.C."/>
            <person name="Andersen G.L."/>
        </authorList>
    </citation>
    <scope>NUCLEOTIDE SEQUENCE [LARGE SCALE GENOMIC DNA]</scope>
    <source>
        <strain evidence="17 18">Antiqua</strain>
    </source>
</reference>
<dbReference type="InterPro" id="IPR002496">
    <property type="entry name" value="PRib_AMP_CycHydrolase_dom"/>
</dbReference>
<evidence type="ECO:0000256" key="10">
    <source>
        <dbReference type="ARBA" id="ARBA00022741"/>
    </source>
</evidence>
<comment type="catalytic activity">
    <reaction evidence="2 15">
        <text>1-(5-phospho-beta-D-ribosyl)-ATP + H2O = 1-(5-phospho-beta-D-ribosyl)-5'-AMP + diphosphate + H(+)</text>
        <dbReference type="Rhea" id="RHEA:22828"/>
        <dbReference type="ChEBI" id="CHEBI:15377"/>
        <dbReference type="ChEBI" id="CHEBI:15378"/>
        <dbReference type="ChEBI" id="CHEBI:33019"/>
        <dbReference type="ChEBI" id="CHEBI:59457"/>
        <dbReference type="ChEBI" id="CHEBI:73183"/>
        <dbReference type="EC" id="3.6.1.31"/>
    </reaction>
</comment>
<evidence type="ECO:0000256" key="5">
    <source>
        <dbReference type="ARBA" id="ARBA00005204"/>
    </source>
</evidence>
<dbReference type="NCBIfam" id="NF002747">
    <property type="entry name" value="PRK02759.1"/>
    <property type="match status" value="1"/>
</dbReference>
<evidence type="ECO:0000256" key="15">
    <source>
        <dbReference type="HAMAP-Rule" id="MF_01019"/>
    </source>
</evidence>
<dbReference type="GO" id="GO:0004635">
    <property type="term" value="F:phosphoribosyl-AMP cyclohydrolase activity"/>
    <property type="evidence" value="ECO:0007669"/>
    <property type="project" value="UniProtKB-UniRule"/>
</dbReference>
<dbReference type="EC" id="3.5.4.19" evidence="15"/>
<feature type="region of interest" description="Phosphoribosyl-ATP pyrophosphohydrolase" evidence="15">
    <location>
        <begin position="115"/>
        <end position="204"/>
    </location>
</feature>
<dbReference type="GO" id="GO:0004636">
    <property type="term" value="F:phosphoribosyl-ATP diphosphatase activity"/>
    <property type="evidence" value="ECO:0007669"/>
    <property type="project" value="UniProtKB-UniRule"/>
</dbReference>
<sequence length="204" mass="22807">MLTEQQINQLDWEKVDHLMPAIVQHAVSGEVLMMGYMNQEALAVTEKTGKVTFFSRTKQRLWTKGESSGHFLNVVNIYPDCDNDTLLILVKPIGPTCHLGNSSCFAPAASDWSFLYQLEQLLASRKSADPASSYTAKLYASGTKRIAQKVGEEGVETALAATVNDREELTNEASDLMYHLLVLLQDQDLDFSTVIGRLRERHEK</sequence>
<evidence type="ECO:0000256" key="14">
    <source>
        <dbReference type="ARBA" id="ARBA00023268"/>
    </source>
</evidence>
<dbReference type="SMR" id="A0A0E1NVV9"/>
<dbReference type="NCBIfam" id="TIGR03188">
    <property type="entry name" value="histidine_hisI"/>
    <property type="match status" value="1"/>
</dbReference>
<feature type="region of interest" description="Phosphoribosyl-AMP cyclohydrolase" evidence="15">
    <location>
        <begin position="1"/>
        <end position="114"/>
    </location>
</feature>
<dbReference type="InterPro" id="IPR008179">
    <property type="entry name" value="HisE"/>
</dbReference>
<dbReference type="PANTHER" id="PTHR42945">
    <property type="entry name" value="HISTIDINE BIOSYNTHESIS BIFUNCTIONAL PROTEIN"/>
    <property type="match status" value="1"/>
</dbReference>
<evidence type="ECO:0000256" key="6">
    <source>
        <dbReference type="ARBA" id="ARBA00007731"/>
    </source>
</evidence>
<dbReference type="EC" id="3.6.1.31" evidence="15"/>
<dbReference type="Gene3D" id="1.10.287.1080">
    <property type="entry name" value="MazG-like"/>
    <property type="match status" value="1"/>
</dbReference>
<keyword evidence="12 15" id="KW-0067">ATP-binding</keyword>
<evidence type="ECO:0000313" key="18">
    <source>
        <dbReference type="Proteomes" id="UP000001971"/>
    </source>
</evidence>
<dbReference type="GeneID" id="57977026"/>
<dbReference type="InterPro" id="IPR038019">
    <property type="entry name" value="PRib_AMP_CycHydrolase_sf"/>
</dbReference>
<dbReference type="PANTHER" id="PTHR42945:SF9">
    <property type="entry name" value="HISTIDINE BIOSYNTHESIS BIFUNCTIONAL PROTEIN HISIE"/>
    <property type="match status" value="1"/>
</dbReference>
<dbReference type="PATRIC" id="fig|360102.15.peg.3888"/>
<dbReference type="GO" id="GO:0000105">
    <property type="term" value="P:L-histidine biosynthetic process"/>
    <property type="evidence" value="ECO:0007669"/>
    <property type="project" value="UniProtKB-UniRule"/>
</dbReference>
<evidence type="ECO:0000256" key="8">
    <source>
        <dbReference type="ARBA" id="ARBA00022490"/>
    </source>
</evidence>
<dbReference type="NCBIfam" id="NF000768">
    <property type="entry name" value="PRK00051.1"/>
    <property type="match status" value="1"/>
</dbReference>
<dbReference type="Gene3D" id="3.10.20.810">
    <property type="entry name" value="Phosphoribosyl-AMP cyclohydrolase"/>
    <property type="match status" value="1"/>
</dbReference>
<dbReference type="KEGG" id="ypa:YPA_0837"/>
<dbReference type="InterPro" id="IPR021130">
    <property type="entry name" value="PRib-ATP_PPHydrolase-like"/>
</dbReference>
<dbReference type="FunFam" id="3.10.20.810:FF:000001">
    <property type="entry name" value="Histidine biosynthesis bifunctional protein HisIE"/>
    <property type="match status" value="1"/>
</dbReference>
<dbReference type="SUPFAM" id="SSF141734">
    <property type="entry name" value="HisI-like"/>
    <property type="match status" value="1"/>
</dbReference>
<dbReference type="UniPathway" id="UPA00031">
    <property type="reaction ID" value="UER00007"/>
</dbReference>
<dbReference type="Pfam" id="PF01502">
    <property type="entry name" value="PRA-CH"/>
    <property type="match status" value="1"/>
</dbReference>
<dbReference type="AlphaFoldDB" id="A0A0E1NVV9"/>
<dbReference type="CDD" id="cd11534">
    <property type="entry name" value="NTP-PPase_HisIE_like"/>
    <property type="match status" value="1"/>
</dbReference>
<comment type="similarity">
    <text evidence="7 15">In the N-terminal section; belongs to the PRA-CH family.</text>
</comment>
<evidence type="ECO:0000256" key="2">
    <source>
        <dbReference type="ARBA" id="ARBA00001460"/>
    </source>
</evidence>
<name>A0A0E1NVV9_YERPA</name>
<evidence type="ECO:0000259" key="16">
    <source>
        <dbReference type="Pfam" id="PF01502"/>
    </source>
</evidence>
<keyword evidence="10 15" id="KW-0547">Nucleotide-binding</keyword>
<dbReference type="InterPro" id="IPR023019">
    <property type="entry name" value="His_synth_HisIE"/>
</dbReference>
<dbReference type="EMBL" id="CP000308">
    <property type="protein sequence ID" value="ABG12805.1"/>
    <property type="molecule type" value="Genomic_DNA"/>
</dbReference>
<accession>A0A0E1NVV9</accession>
<dbReference type="HOGENOM" id="CLU_048577_3_1_6"/>
<keyword evidence="9 15" id="KW-0028">Amino-acid biosynthesis</keyword>
<keyword evidence="11 15" id="KW-0378">Hydrolase</keyword>
<evidence type="ECO:0000256" key="13">
    <source>
        <dbReference type="ARBA" id="ARBA00023102"/>
    </source>
</evidence>
<comment type="similarity">
    <text evidence="6 15">In the C-terminal section; belongs to the PRA-PH family.</text>
</comment>
<keyword evidence="8 15" id="KW-0963">Cytoplasm</keyword>
<keyword evidence="14 15" id="KW-0511">Multifunctional enzyme</keyword>
<gene>
    <name evidence="15" type="primary">hisI</name>
    <name evidence="15" type="synonym">hisIE</name>
    <name evidence="17" type="ordered locus">YPA_0837</name>
</gene>
<dbReference type="GO" id="GO:0005737">
    <property type="term" value="C:cytoplasm"/>
    <property type="evidence" value="ECO:0007669"/>
    <property type="project" value="UniProtKB-SubCell"/>
</dbReference>
<feature type="domain" description="Phosphoribosyl-AMP cyclohydrolase" evidence="16">
    <location>
        <begin position="33"/>
        <end position="105"/>
    </location>
</feature>
<protein>
    <recommendedName>
        <fullName evidence="15">Histidine biosynthesis bifunctional protein HisIE</fullName>
    </recommendedName>
    <domain>
        <recommendedName>
            <fullName evidence="15">Phosphoribosyl-AMP cyclohydrolase</fullName>
            <shortName evidence="15">PRA-CH</shortName>
            <ecNumber evidence="15">3.5.4.19</ecNumber>
        </recommendedName>
    </domain>
    <domain>
        <recommendedName>
            <fullName evidence="15">Phosphoribosyl-ATP pyrophosphatase</fullName>
            <shortName evidence="15">PRA-PH</shortName>
            <ecNumber evidence="15">3.6.1.31</ecNumber>
        </recommendedName>
    </domain>
</protein>
<dbReference type="HAMAP" id="MF_01019">
    <property type="entry name" value="HisIE"/>
    <property type="match status" value="1"/>
</dbReference>
<dbReference type="Pfam" id="PF01503">
    <property type="entry name" value="PRA-PH"/>
    <property type="match status" value="1"/>
</dbReference>